<dbReference type="Gene3D" id="1.10.150.130">
    <property type="match status" value="1"/>
</dbReference>
<evidence type="ECO:0000259" key="6">
    <source>
        <dbReference type="PROSITE" id="PS51898"/>
    </source>
</evidence>
<dbReference type="GO" id="GO:0015074">
    <property type="term" value="P:DNA integration"/>
    <property type="evidence" value="ECO:0007669"/>
    <property type="project" value="UniProtKB-KW"/>
</dbReference>
<keyword evidence="4" id="KW-0233">DNA recombination</keyword>
<dbReference type="InterPro" id="IPR010998">
    <property type="entry name" value="Integrase_recombinase_N"/>
</dbReference>
<gene>
    <name evidence="8" type="ORF">D3869_16850</name>
</gene>
<dbReference type="InterPro" id="IPR050808">
    <property type="entry name" value="Phage_Integrase"/>
</dbReference>
<keyword evidence="3 5" id="KW-0238">DNA-binding</keyword>
<evidence type="ECO:0000256" key="1">
    <source>
        <dbReference type="ARBA" id="ARBA00008857"/>
    </source>
</evidence>
<comment type="similarity">
    <text evidence="1">Belongs to the 'phage' integrase family.</text>
</comment>
<dbReference type="GO" id="GO:0003677">
    <property type="term" value="F:DNA binding"/>
    <property type="evidence" value="ECO:0007669"/>
    <property type="project" value="UniProtKB-UniRule"/>
</dbReference>
<dbReference type="CDD" id="cd00801">
    <property type="entry name" value="INT_P4_C"/>
    <property type="match status" value="1"/>
</dbReference>
<evidence type="ECO:0000256" key="5">
    <source>
        <dbReference type="PROSITE-ProRule" id="PRU01248"/>
    </source>
</evidence>
<geneLocation type="plasmid" evidence="8">
    <name>p1</name>
</geneLocation>
<dbReference type="InterPro" id="IPR002104">
    <property type="entry name" value="Integrase_catalytic"/>
</dbReference>
<reference evidence="8 9" key="1">
    <citation type="submission" date="2018-09" db="EMBL/GenBank/DDBJ databases">
        <title>Whole genome based analysis of evolution and adaptive divergence in Indian and Brazilian strains of Azospirillum brasilense.</title>
        <authorList>
            <person name="Singh C."/>
            <person name="Tripathi A.K."/>
        </authorList>
    </citation>
    <scope>NUCLEOTIDE SEQUENCE [LARGE SCALE GENOMIC DNA]</scope>
    <source>
        <strain evidence="8 9">MTCC4039</strain>
        <plasmid evidence="8 9">p1</plasmid>
    </source>
</reference>
<evidence type="ECO:0000256" key="3">
    <source>
        <dbReference type="ARBA" id="ARBA00023125"/>
    </source>
</evidence>
<dbReference type="Pfam" id="PF22022">
    <property type="entry name" value="Phage_int_M"/>
    <property type="match status" value="1"/>
</dbReference>
<dbReference type="PANTHER" id="PTHR30629:SF2">
    <property type="entry name" value="PROPHAGE INTEGRASE INTS-RELATED"/>
    <property type="match status" value="1"/>
</dbReference>
<evidence type="ECO:0000259" key="7">
    <source>
        <dbReference type="PROSITE" id="PS51900"/>
    </source>
</evidence>
<feature type="domain" description="Core-binding (CB)" evidence="7">
    <location>
        <begin position="106"/>
        <end position="187"/>
    </location>
</feature>
<dbReference type="GO" id="GO:0006310">
    <property type="term" value="P:DNA recombination"/>
    <property type="evidence" value="ECO:0007669"/>
    <property type="project" value="UniProtKB-KW"/>
</dbReference>
<accession>A0A4D8RI53</accession>
<dbReference type="Gene3D" id="1.10.443.10">
    <property type="entry name" value="Intergrase catalytic core"/>
    <property type="match status" value="1"/>
</dbReference>
<keyword evidence="8" id="KW-0614">Plasmid</keyword>
<evidence type="ECO:0000256" key="4">
    <source>
        <dbReference type="ARBA" id="ARBA00023172"/>
    </source>
</evidence>
<dbReference type="InterPro" id="IPR044068">
    <property type="entry name" value="CB"/>
</dbReference>
<dbReference type="PANTHER" id="PTHR30629">
    <property type="entry name" value="PROPHAGE INTEGRASE"/>
    <property type="match status" value="1"/>
</dbReference>
<dbReference type="InterPro" id="IPR025166">
    <property type="entry name" value="Integrase_DNA_bind_dom"/>
</dbReference>
<evidence type="ECO:0000313" key="8">
    <source>
        <dbReference type="EMBL" id="QCO16962.1"/>
    </source>
</evidence>
<organism evidence="8 9">
    <name type="scientific">Azospirillum brasilense</name>
    <dbReference type="NCBI Taxonomy" id="192"/>
    <lineage>
        <taxon>Bacteria</taxon>
        <taxon>Pseudomonadati</taxon>
        <taxon>Pseudomonadota</taxon>
        <taxon>Alphaproteobacteria</taxon>
        <taxon>Rhodospirillales</taxon>
        <taxon>Azospirillaceae</taxon>
        <taxon>Azospirillum</taxon>
    </lineage>
</organism>
<dbReference type="AlphaFoldDB" id="A0A4D8RI53"/>
<feature type="domain" description="Tyr recombinase" evidence="6">
    <location>
        <begin position="218"/>
        <end position="394"/>
    </location>
</feature>
<dbReference type="InterPro" id="IPR053876">
    <property type="entry name" value="Phage_int_M"/>
</dbReference>
<sequence length="421" mass="46443">MEGKLPKTAAGLTARKVATVKVPGMFADGNGLYLQVTATGAKTWIFRYGFAGRRREMGLGSAKTVTLAKARDEAQKKRGLLAEGIDPLEAKAQQEAKQRLAAVRLTSFRECAEAYIKANRPGWSNDKHAAQWESTLAAYAYPVLGDLPVAEIDTTLVLKVLEAIWTTKTETASRVRGRIEAVLDYAKVRGHRTGENPARWKGHLDLILPAKAAVARVEHHPALPYPEMPAFWPKLQAQDGMGARALEFCILTAARSSEVLGARWGEIDIKAKVWTIPANRMKAGSEHRVPLSTPAIALLRKMAAIRTGTSPNDLVFPGQRDARPLSNMAMAMVLRRMTLDATPHGFRSTFRTWVAEQTRFPDAVAEAALAHTIDDKVVAAYQRGTMLEKRRELMEAWAHFCTVVDAKTALLDRRSTKRSAR</sequence>
<dbReference type="PROSITE" id="PS51898">
    <property type="entry name" value="TYR_RECOMBINASE"/>
    <property type="match status" value="1"/>
</dbReference>
<protein>
    <submittedName>
        <fullName evidence="8">Site-specific integrase</fullName>
    </submittedName>
</protein>
<name>A0A4D8RI53_AZOBR</name>
<dbReference type="InterPro" id="IPR038488">
    <property type="entry name" value="Integrase_DNA-bd_sf"/>
</dbReference>
<keyword evidence="2" id="KW-0229">DNA integration</keyword>
<dbReference type="InterPro" id="IPR013762">
    <property type="entry name" value="Integrase-like_cat_sf"/>
</dbReference>
<evidence type="ECO:0000313" key="9">
    <source>
        <dbReference type="Proteomes" id="UP000298693"/>
    </source>
</evidence>
<dbReference type="InterPro" id="IPR011010">
    <property type="entry name" value="DNA_brk_join_enz"/>
</dbReference>
<dbReference type="Pfam" id="PF13356">
    <property type="entry name" value="Arm-DNA-bind_3"/>
    <property type="match status" value="1"/>
</dbReference>
<dbReference type="SUPFAM" id="SSF56349">
    <property type="entry name" value="DNA breaking-rejoining enzymes"/>
    <property type="match status" value="1"/>
</dbReference>
<dbReference type="Pfam" id="PF00589">
    <property type="entry name" value="Phage_integrase"/>
    <property type="match status" value="1"/>
</dbReference>
<dbReference type="EMBL" id="CP032346">
    <property type="protein sequence ID" value="QCO16962.1"/>
    <property type="molecule type" value="Genomic_DNA"/>
</dbReference>
<proteinExistence type="inferred from homology"/>
<evidence type="ECO:0000256" key="2">
    <source>
        <dbReference type="ARBA" id="ARBA00022908"/>
    </source>
</evidence>
<dbReference type="Proteomes" id="UP000298693">
    <property type="component" value="Plasmid p1"/>
</dbReference>
<dbReference type="PROSITE" id="PS51900">
    <property type="entry name" value="CB"/>
    <property type="match status" value="1"/>
</dbReference>
<dbReference type="Gene3D" id="3.30.160.390">
    <property type="entry name" value="Integrase, DNA-binding domain"/>
    <property type="match status" value="1"/>
</dbReference>